<keyword evidence="3" id="KW-0418">Kinase</keyword>
<dbReference type="PANTHER" id="PTHR43615:SF1">
    <property type="entry name" value="PPDK_N DOMAIN-CONTAINING PROTEIN"/>
    <property type="match status" value="1"/>
</dbReference>
<dbReference type="SUPFAM" id="SSF52009">
    <property type="entry name" value="Phosphohistidine domain"/>
    <property type="match status" value="1"/>
</dbReference>
<dbReference type="InterPro" id="IPR036637">
    <property type="entry name" value="Phosphohistidine_dom_sf"/>
</dbReference>
<dbReference type="PANTHER" id="PTHR43615">
    <property type="entry name" value="PHOSPHOENOLPYRUVATE SYNTHASE-RELATED"/>
    <property type="match status" value="1"/>
</dbReference>
<evidence type="ECO:0000313" key="3">
    <source>
        <dbReference type="EMBL" id="SMF09854.1"/>
    </source>
</evidence>
<reference evidence="4" key="1">
    <citation type="submission" date="2017-04" db="EMBL/GenBank/DDBJ databases">
        <authorList>
            <person name="Varghese N."/>
            <person name="Submissions S."/>
        </authorList>
    </citation>
    <scope>NUCLEOTIDE SEQUENCE [LARGE SCALE GENOMIC DNA]</scope>
    <source>
        <strain evidence="4">DSM 22618</strain>
    </source>
</reference>
<dbReference type="Gene3D" id="3.50.30.10">
    <property type="entry name" value="Phosphohistidine domain"/>
    <property type="match status" value="1"/>
</dbReference>
<feature type="domain" description="Pyruvate phosphate dikinase AMP/ATP-binding" evidence="2">
    <location>
        <begin position="52"/>
        <end position="289"/>
    </location>
</feature>
<dbReference type="Pfam" id="PF00391">
    <property type="entry name" value="PEP-utilizers"/>
    <property type="match status" value="1"/>
</dbReference>
<dbReference type="InterPro" id="IPR008279">
    <property type="entry name" value="PEP-util_enz_mobile_dom"/>
</dbReference>
<organism evidence="3 4">
    <name type="scientific">Pseudogulbenkiania subflava DSM 22618</name>
    <dbReference type="NCBI Taxonomy" id="1123014"/>
    <lineage>
        <taxon>Bacteria</taxon>
        <taxon>Pseudomonadati</taxon>
        <taxon>Pseudomonadota</taxon>
        <taxon>Betaproteobacteria</taxon>
        <taxon>Neisseriales</taxon>
        <taxon>Chromobacteriaceae</taxon>
        <taxon>Pseudogulbenkiania</taxon>
    </lineage>
</organism>
<evidence type="ECO:0000259" key="1">
    <source>
        <dbReference type="Pfam" id="PF00391"/>
    </source>
</evidence>
<evidence type="ECO:0000313" key="4">
    <source>
        <dbReference type="Proteomes" id="UP000192920"/>
    </source>
</evidence>
<dbReference type="Gene3D" id="3.30.470.20">
    <property type="entry name" value="ATP-grasp fold, B domain"/>
    <property type="match status" value="1"/>
</dbReference>
<dbReference type="RefSeq" id="WP_085275562.1">
    <property type="nucleotide sequence ID" value="NZ_FXAG01000005.1"/>
</dbReference>
<dbReference type="InterPro" id="IPR002192">
    <property type="entry name" value="PPDK_AMP/ATP-bd"/>
</dbReference>
<dbReference type="SUPFAM" id="SSF56059">
    <property type="entry name" value="Glutathione synthetase ATP-binding domain-like"/>
    <property type="match status" value="1"/>
</dbReference>
<name>A0A1Y6BIU5_9NEIS</name>
<protein>
    <submittedName>
        <fullName evidence="3">Pyruvate, water dikinase</fullName>
    </submittedName>
</protein>
<dbReference type="InterPro" id="IPR013815">
    <property type="entry name" value="ATP_grasp_subdomain_1"/>
</dbReference>
<dbReference type="Gene3D" id="3.30.1490.20">
    <property type="entry name" value="ATP-grasp fold, A domain"/>
    <property type="match status" value="1"/>
</dbReference>
<dbReference type="InterPro" id="IPR051549">
    <property type="entry name" value="PEP_Utilizing_Enz"/>
</dbReference>
<dbReference type="Pfam" id="PF01326">
    <property type="entry name" value="PPDK_N"/>
    <property type="match status" value="1"/>
</dbReference>
<dbReference type="GO" id="GO:0005524">
    <property type="term" value="F:ATP binding"/>
    <property type="evidence" value="ECO:0007669"/>
    <property type="project" value="InterPro"/>
</dbReference>
<feature type="domain" description="PEP-utilising enzyme mobile" evidence="1">
    <location>
        <begin position="753"/>
        <end position="823"/>
    </location>
</feature>
<dbReference type="GO" id="GO:0016301">
    <property type="term" value="F:kinase activity"/>
    <property type="evidence" value="ECO:0007669"/>
    <property type="project" value="UniProtKB-KW"/>
</dbReference>
<keyword evidence="3" id="KW-0808">Transferase</keyword>
<sequence>MTAAIIHEAEILALGATAVGGKAWQLAQLRHFGLPVPDFVAIPARWSEARHGAFPEELASQLAATLAERGWLDRPLAVRSSAVGEDSTMASFAGIYRTCLNVCGLPALLAAIAEVWTSLDSDTACAYRQGIGQRQPATMAVIVMPLLAAEASGIAFTCDPVSGREDRLIVHANWGLGESLVGGEAAGDEYVLAEDTSDIWRLIERRQGSKATMSMSAAGGGTVRIAVPAGKASAAVFDTAQAEALAALLWDAAVALDFVAPFYDLEWVWDGTRFWLTQARPVTRRPRRTYAALQGQPSIWTRGNTREIMPEPLQPMDWSFSRRGVNHLLEQGWKLAGYPLLPGVQRAGLFHGRLYLEAAIMQWEGWDAIGLTPEHFNTLLGGHQPAISVNPPTFGTRLRRLGRILRYALGAPAVRRRGEAAIARVRTNARQALGQTPPCDAAGWRERLQQLCRPAREEVDLLFLQGSGGGSLSLLVETLEKTFPGEGAALGAALLAGGEASVTAQQGYALLALARLAARCGHSPQDHPEFARAFAAFLDEYGHRGHYETYIGSPRWREQPETILEQLPALAQVDEKAIAARQQAAADAAWQRLRQQAPWWKTVFIKGLVKAANRESNQREAARSALIASLDAVRHAWLGAAAWMQSQGWLQTAEDVFWLLPCEAERAAMSGQTPAAGLQARIAARQALFRQWQAEEAPEFLLVEATGTTLPAKASPSGVGNGSHRWRGVATGTGRVQGRVRILRHPSDGGRLQAGEILVAPSTDPGWTPLFLRAGGLVVETGGYLSHGAIVAREFALPAVVNLPGILDALQDGDEIEVDGLSGEVRHLGRNTMERSAGQAT</sequence>
<dbReference type="EMBL" id="FXAG01000005">
    <property type="protein sequence ID" value="SMF09854.1"/>
    <property type="molecule type" value="Genomic_DNA"/>
</dbReference>
<keyword evidence="4" id="KW-1185">Reference proteome</keyword>
<accession>A0A1Y6BIU5</accession>
<evidence type="ECO:0000259" key="2">
    <source>
        <dbReference type="Pfam" id="PF01326"/>
    </source>
</evidence>
<keyword evidence="3" id="KW-0670">Pyruvate</keyword>
<dbReference type="Proteomes" id="UP000192920">
    <property type="component" value="Unassembled WGS sequence"/>
</dbReference>
<dbReference type="STRING" id="1123014.SAMN02745746_01235"/>
<dbReference type="AlphaFoldDB" id="A0A1Y6BIU5"/>
<gene>
    <name evidence="3" type="ORF">SAMN02745746_01235</name>
</gene>
<proteinExistence type="predicted"/>